<reference evidence="2 3" key="1">
    <citation type="submission" date="2019-03" db="EMBL/GenBank/DDBJ databases">
        <title>Genomic Encyclopedia of Archaeal and Bacterial Type Strains, Phase II (KMG-II): from individual species to whole genera.</title>
        <authorList>
            <person name="Goeker M."/>
        </authorList>
    </citation>
    <scope>NUCLEOTIDE SEQUENCE [LARGE SCALE GENOMIC DNA]</scope>
    <source>
        <strain evidence="2 3">DSM 25233</strain>
    </source>
</reference>
<keyword evidence="1" id="KW-1133">Transmembrane helix</keyword>
<organism evidence="2 3">
    <name type="scientific">Maribacter spongiicola</name>
    <dbReference type="NCBI Taxonomy" id="1206753"/>
    <lineage>
        <taxon>Bacteria</taxon>
        <taxon>Pseudomonadati</taxon>
        <taxon>Bacteroidota</taxon>
        <taxon>Flavobacteriia</taxon>
        <taxon>Flavobacteriales</taxon>
        <taxon>Flavobacteriaceae</taxon>
        <taxon>Maribacter</taxon>
    </lineage>
</organism>
<proteinExistence type="predicted"/>
<sequence length="79" mass="8870">MNTNGWLGVVLAVTGLAFVILKKNYEFKNRTDSGVVQYTSSFVAFLWYLLGMLGGFMFIAGLVMAIFNFGLSGSRLRYW</sequence>
<keyword evidence="3" id="KW-1185">Reference proteome</keyword>
<keyword evidence="1" id="KW-0472">Membrane</keyword>
<feature type="transmembrane region" description="Helical" evidence="1">
    <location>
        <begin position="42"/>
        <end position="69"/>
    </location>
</feature>
<dbReference type="AlphaFoldDB" id="A0A4V3ER83"/>
<keyword evidence="1" id="KW-0812">Transmembrane</keyword>
<dbReference type="RefSeq" id="WP_133687334.1">
    <property type="nucleotide sequence ID" value="NZ_SOAY01000011.1"/>
</dbReference>
<name>A0A4V3ER83_9FLAO</name>
<evidence type="ECO:0000313" key="3">
    <source>
        <dbReference type="Proteomes" id="UP000294749"/>
    </source>
</evidence>
<accession>A0A4V3ER83</accession>
<gene>
    <name evidence="2" type="ORF">CLV90_2037</name>
</gene>
<comment type="caution">
    <text evidence="2">The sequence shown here is derived from an EMBL/GenBank/DDBJ whole genome shotgun (WGS) entry which is preliminary data.</text>
</comment>
<evidence type="ECO:0000313" key="2">
    <source>
        <dbReference type="EMBL" id="TDT44958.1"/>
    </source>
</evidence>
<feature type="transmembrane region" description="Helical" evidence="1">
    <location>
        <begin position="6"/>
        <end position="21"/>
    </location>
</feature>
<dbReference type="Proteomes" id="UP000294749">
    <property type="component" value="Unassembled WGS sequence"/>
</dbReference>
<evidence type="ECO:0000256" key="1">
    <source>
        <dbReference type="SAM" id="Phobius"/>
    </source>
</evidence>
<dbReference type="EMBL" id="SOAY01000011">
    <property type="protein sequence ID" value="TDT44958.1"/>
    <property type="molecule type" value="Genomic_DNA"/>
</dbReference>
<protein>
    <submittedName>
        <fullName evidence="2">Uncharacterized protein</fullName>
    </submittedName>
</protein>